<keyword evidence="3" id="KW-1185">Reference proteome</keyword>
<dbReference type="PANTHER" id="PTHR34875">
    <property type="entry name" value="UPF0237 PROTEIN MJ1558"/>
    <property type="match status" value="1"/>
</dbReference>
<dbReference type="RefSeq" id="WP_305908306.1">
    <property type="nucleotide sequence ID" value="NZ_CP157743.1"/>
</dbReference>
<dbReference type="Proteomes" id="UP001225378">
    <property type="component" value="Chromosome"/>
</dbReference>
<evidence type="ECO:0000313" key="3">
    <source>
        <dbReference type="Proteomes" id="UP001225378"/>
    </source>
</evidence>
<keyword evidence="1" id="KW-0963">Cytoplasm</keyword>
<reference evidence="2 3" key="1">
    <citation type="journal article" date="2024" name="Microbiology">
        <title>Methylomarinum rosea sp. nov., a novel halophilic methanotrophic bacterium from the hypersaline Lake Elton.</title>
        <authorList>
            <person name="Suleimanov R.Z."/>
            <person name="Oshkin I.Y."/>
            <person name="Danilova O.V."/>
            <person name="Suzina N.E."/>
            <person name="Dedysh S.N."/>
        </authorList>
    </citation>
    <scope>NUCLEOTIDE SEQUENCE [LARGE SCALE GENOMIC DNA]</scope>
    <source>
        <strain evidence="2 3">Ch1-1</strain>
    </source>
</reference>
<dbReference type="EMBL" id="CP157743">
    <property type="protein sequence ID" value="XBS18952.1"/>
    <property type="molecule type" value="Genomic_DNA"/>
</dbReference>
<dbReference type="AlphaFoldDB" id="A0AAU7NPR0"/>
<dbReference type="InterPro" id="IPR016867">
    <property type="entry name" value="GcvR"/>
</dbReference>
<keyword evidence="1" id="KW-0678">Repressor</keyword>
<proteinExistence type="predicted"/>
<protein>
    <recommendedName>
        <fullName evidence="1">Glycine cleavage system transcriptional repressor</fullName>
    </recommendedName>
</protein>
<dbReference type="SUPFAM" id="SSF55021">
    <property type="entry name" value="ACT-like"/>
    <property type="match status" value="2"/>
</dbReference>
<name>A0AAU7NPR0_9GAMM</name>
<accession>A0AAU7NPR0</accession>
<dbReference type="InterPro" id="IPR045865">
    <property type="entry name" value="ACT-like_dom_sf"/>
</dbReference>
<comment type="subcellular location">
    <subcellularLocation>
        <location evidence="1">Cytoplasm</location>
    </subcellularLocation>
</comment>
<dbReference type="Pfam" id="PF13740">
    <property type="entry name" value="ACT_6"/>
    <property type="match status" value="1"/>
</dbReference>
<keyword evidence="1" id="KW-0804">Transcription</keyword>
<organism evidence="2 3">
    <name type="scientific">Methylomarinum roseum</name>
    <dbReference type="NCBI Taxonomy" id="3067653"/>
    <lineage>
        <taxon>Bacteria</taxon>
        <taxon>Pseudomonadati</taxon>
        <taxon>Pseudomonadota</taxon>
        <taxon>Gammaproteobacteria</taxon>
        <taxon>Methylococcales</taxon>
        <taxon>Methylococcaceae</taxon>
        <taxon>Methylomarinum</taxon>
    </lineage>
</organism>
<gene>
    <name evidence="2" type="ORF">Q9L42_011245</name>
</gene>
<dbReference type="GO" id="GO:0005737">
    <property type="term" value="C:cytoplasm"/>
    <property type="evidence" value="ECO:0007669"/>
    <property type="project" value="UniProtKB-SubCell"/>
</dbReference>
<dbReference type="PANTHER" id="PTHR34875:SF5">
    <property type="entry name" value="GLYCINE CLEAVAGE SYSTEM TRANSCRIPTIONAL REPRESSOR"/>
    <property type="match status" value="1"/>
</dbReference>
<dbReference type="KEGG" id="mech:Q9L42_011245"/>
<evidence type="ECO:0000256" key="1">
    <source>
        <dbReference type="PIRNR" id="PIRNR028103"/>
    </source>
</evidence>
<dbReference type="GO" id="GO:0006355">
    <property type="term" value="P:regulation of DNA-templated transcription"/>
    <property type="evidence" value="ECO:0007669"/>
    <property type="project" value="UniProtKB-UniRule"/>
</dbReference>
<dbReference type="Gene3D" id="3.30.70.260">
    <property type="match status" value="2"/>
</dbReference>
<evidence type="ECO:0000313" key="2">
    <source>
        <dbReference type="EMBL" id="XBS18952.1"/>
    </source>
</evidence>
<dbReference type="PIRSF" id="PIRSF028103">
    <property type="entry name" value="GcvR"/>
    <property type="match status" value="1"/>
</dbReference>
<sequence>MQLAITALGTKTTLYLAEVLSAISNCKCNVVELRTSQLATTSAAYLLIEGNWNHIAKLENILDGLQDRLGIQFQSMRPETTKSASDGIPYSLETLSLYRNDVIQDITAFLMNRDIGIEEISASRYLAPYCQSPIFSTRFILTIPPEIRLLSLREEFLDFCDNLNLDAILEPIKR</sequence>
<dbReference type="InterPro" id="IPR050990">
    <property type="entry name" value="UPF0237/GcvR_regulator"/>
</dbReference>